<feature type="domain" description="Porin" evidence="5">
    <location>
        <begin position="11"/>
        <end position="313"/>
    </location>
</feature>
<evidence type="ECO:0000256" key="1">
    <source>
        <dbReference type="ARBA" id="ARBA00004571"/>
    </source>
</evidence>
<dbReference type="InterPro" id="IPR023614">
    <property type="entry name" value="Porin_dom_sf"/>
</dbReference>
<gene>
    <name evidence="6" type="ORF">GFB47_07270</name>
</gene>
<evidence type="ECO:0000313" key="7">
    <source>
        <dbReference type="Proteomes" id="UP000348942"/>
    </source>
</evidence>
<dbReference type="SUPFAM" id="SSF56935">
    <property type="entry name" value="Porins"/>
    <property type="match status" value="1"/>
</dbReference>
<keyword evidence="3" id="KW-0472">Membrane</keyword>
<dbReference type="Proteomes" id="UP000348942">
    <property type="component" value="Chromosome 1"/>
</dbReference>
<dbReference type="PANTHER" id="PTHR34501:SF2">
    <property type="entry name" value="OUTER MEMBRANE PORIN F-RELATED"/>
    <property type="match status" value="1"/>
</dbReference>
<feature type="chain" id="PRO_5024423234" evidence="4">
    <location>
        <begin position="24"/>
        <end position="348"/>
    </location>
</feature>
<dbReference type="AlphaFoldDB" id="A0A5Q0TEV4"/>
<evidence type="ECO:0000256" key="3">
    <source>
        <dbReference type="ARBA" id="ARBA00023136"/>
    </source>
</evidence>
<evidence type="ECO:0000313" key="6">
    <source>
        <dbReference type="EMBL" id="QGA65231.1"/>
    </source>
</evidence>
<dbReference type="Pfam" id="PF13609">
    <property type="entry name" value="Porin_4"/>
    <property type="match status" value="1"/>
</dbReference>
<accession>A0A5Q0TEV4</accession>
<dbReference type="RefSeq" id="WP_153447380.1">
    <property type="nucleotide sequence ID" value="NZ_CP045699.1"/>
</dbReference>
<comment type="subcellular location">
    <subcellularLocation>
        <location evidence="1">Cell outer membrane</location>
        <topology evidence="1">Multi-pass membrane protein</topology>
    </subcellularLocation>
</comment>
<protein>
    <submittedName>
        <fullName evidence="6">Porin</fullName>
    </submittedName>
</protein>
<name>A0A5Q0TEV4_9VIBR</name>
<sequence>MTMKKTHIALAIAALAAAAGANAATVYKNDSTQLDIGGRAEFRGDFIGQDNGDKIDGTMHNGSRFRINVGGETKITDSISGIGFYEAEQDVNSSGDNSNDNNGFNLRYVFAGFKTNVGDFTFGRQDTSTVMISQMSDISTYSGAQKNMIAAGDEQVNNNIQYAGNFLDNDALTVKANVILGDKDNTNGYGVAAKYTLPMGVGFAVGYASNGIEDNAGVAYRGDTADQIIAGVSYGVTTEGLYLAATYTNGDLNDKQDFDGVEASAQYKWNNGFRVIGAYENQEADSDTINNWYELTGGYDFTPNLYAYVSYKLNGLDKGDATFNDYQVSGATLRDAEDSMRLGLLYTF</sequence>
<evidence type="ECO:0000256" key="4">
    <source>
        <dbReference type="SAM" id="SignalP"/>
    </source>
</evidence>
<dbReference type="InterPro" id="IPR050298">
    <property type="entry name" value="Gram-neg_bact_OMP"/>
</dbReference>
<feature type="signal peptide" evidence="4">
    <location>
        <begin position="1"/>
        <end position="23"/>
    </location>
</feature>
<keyword evidence="7" id="KW-1185">Reference proteome</keyword>
<dbReference type="GO" id="GO:0015288">
    <property type="term" value="F:porin activity"/>
    <property type="evidence" value="ECO:0007669"/>
    <property type="project" value="InterPro"/>
</dbReference>
<evidence type="ECO:0000256" key="2">
    <source>
        <dbReference type="ARBA" id="ARBA00022729"/>
    </source>
</evidence>
<reference evidence="6 7" key="1">
    <citation type="submission" date="2019-10" db="EMBL/GenBank/DDBJ databases">
        <title>Vibrio sp. nov., isolated from Coralline algae surface.</title>
        <authorList>
            <person name="Geng Y."/>
            <person name="Zhang X."/>
        </authorList>
    </citation>
    <scope>NUCLEOTIDE SEQUENCE [LARGE SCALE GENOMIC DNA]</scope>
    <source>
        <strain evidence="6 7">SM1977</strain>
    </source>
</reference>
<dbReference type="CDD" id="cd00342">
    <property type="entry name" value="gram_neg_porins"/>
    <property type="match status" value="1"/>
</dbReference>
<evidence type="ECO:0000259" key="5">
    <source>
        <dbReference type="Pfam" id="PF13609"/>
    </source>
</evidence>
<dbReference type="EMBL" id="CP045699">
    <property type="protein sequence ID" value="QGA65231.1"/>
    <property type="molecule type" value="Genomic_DNA"/>
</dbReference>
<organism evidence="6 7">
    <name type="scientific">Vibrio algicola</name>
    <dbReference type="NCBI Taxonomy" id="2662262"/>
    <lineage>
        <taxon>Bacteria</taxon>
        <taxon>Pseudomonadati</taxon>
        <taxon>Pseudomonadota</taxon>
        <taxon>Gammaproteobacteria</taxon>
        <taxon>Vibrionales</taxon>
        <taxon>Vibrionaceae</taxon>
        <taxon>Vibrio</taxon>
    </lineage>
</organism>
<proteinExistence type="predicted"/>
<dbReference type="GO" id="GO:0009279">
    <property type="term" value="C:cell outer membrane"/>
    <property type="evidence" value="ECO:0007669"/>
    <property type="project" value="UniProtKB-SubCell"/>
</dbReference>
<keyword evidence="2 4" id="KW-0732">Signal</keyword>
<dbReference type="PANTHER" id="PTHR34501">
    <property type="entry name" value="PROTEIN YDDL-RELATED"/>
    <property type="match status" value="1"/>
</dbReference>
<dbReference type="Gene3D" id="2.40.160.10">
    <property type="entry name" value="Porin"/>
    <property type="match status" value="1"/>
</dbReference>
<dbReference type="InterPro" id="IPR033900">
    <property type="entry name" value="Gram_neg_porin_domain"/>
</dbReference>